<organism evidence="7 8">
    <name type="scientific">Hirsutella minnesotensis 3608</name>
    <dbReference type="NCBI Taxonomy" id="1043627"/>
    <lineage>
        <taxon>Eukaryota</taxon>
        <taxon>Fungi</taxon>
        <taxon>Dikarya</taxon>
        <taxon>Ascomycota</taxon>
        <taxon>Pezizomycotina</taxon>
        <taxon>Sordariomycetes</taxon>
        <taxon>Hypocreomycetidae</taxon>
        <taxon>Hypocreales</taxon>
        <taxon>Ophiocordycipitaceae</taxon>
        <taxon>Hirsutella</taxon>
    </lineage>
</organism>
<dbReference type="GO" id="GO:0000395">
    <property type="term" value="P:mRNA 5'-splice site recognition"/>
    <property type="evidence" value="ECO:0007669"/>
    <property type="project" value="TreeGrafter"/>
</dbReference>
<dbReference type="OrthoDB" id="10265668at2759"/>
<dbReference type="FunFam" id="1.25.40.10:FF:000451">
    <property type="entry name" value="mRNA splicing protein (Prp39), putative"/>
    <property type="match status" value="1"/>
</dbReference>
<dbReference type="InterPro" id="IPR011990">
    <property type="entry name" value="TPR-like_helical_dom_sf"/>
</dbReference>
<evidence type="ECO:0008006" key="9">
    <source>
        <dbReference type="Google" id="ProtNLM"/>
    </source>
</evidence>
<keyword evidence="3" id="KW-0677">Repeat</keyword>
<dbReference type="SMART" id="SM00386">
    <property type="entry name" value="HAT"/>
    <property type="match status" value="8"/>
</dbReference>
<dbReference type="GO" id="GO:0140727">
    <property type="term" value="P:siRNA-mediated pericentric heterochromatin formation"/>
    <property type="evidence" value="ECO:0007669"/>
    <property type="project" value="EnsemblFungi"/>
</dbReference>
<protein>
    <recommendedName>
        <fullName evidence="9">Pre-mRNA-processing factor 39</fullName>
    </recommendedName>
</protein>
<keyword evidence="2" id="KW-0507">mRNA processing</keyword>
<dbReference type="Gene3D" id="1.25.40.10">
    <property type="entry name" value="Tetratricopeptide repeat domain"/>
    <property type="match status" value="2"/>
</dbReference>
<dbReference type="PANTHER" id="PTHR17204:SF5">
    <property type="entry name" value="PRE-MRNA-PROCESSING FACTOR 39"/>
    <property type="match status" value="1"/>
</dbReference>
<dbReference type="Pfam" id="PF23241">
    <property type="entry name" value="HAT_PRP39_C"/>
    <property type="match status" value="1"/>
</dbReference>
<keyword evidence="5" id="KW-0539">Nucleus</keyword>
<comment type="subcellular location">
    <subcellularLocation>
        <location evidence="1">Nucleus</location>
    </subcellularLocation>
</comment>
<keyword evidence="8" id="KW-1185">Reference proteome</keyword>
<dbReference type="GO" id="GO:0005685">
    <property type="term" value="C:U1 snRNP"/>
    <property type="evidence" value="ECO:0007669"/>
    <property type="project" value="EnsemblFungi"/>
</dbReference>
<proteinExistence type="inferred from homology"/>
<evidence type="ECO:0000256" key="2">
    <source>
        <dbReference type="ARBA" id="ARBA00022664"/>
    </source>
</evidence>
<dbReference type="InterPro" id="IPR003107">
    <property type="entry name" value="HAT"/>
</dbReference>
<dbReference type="GO" id="GO:0030627">
    <property type="term" value="F:pre-mRNA 5'-splice site binding"/>
    <property type="evidence" value="ECO:0007669"/>
    <property type="project" value="TreeGrafter"/>
</dbReference>
<dbReference type="GO" id="GO:0071004">
    <property type="term" value="C:U2-type prespliceosome"/>
    <property type="evidence" value="ECO:0007669"/>
    <property type="project" value="TreeGrafter"/>
</dbReference>
<evidence type="ECO:0000256" key="1">
    <source>
        <dbReference type="ARBA" id="ARBA00004123"/>
    </source>
</evidence>
<dbReference type="InterPro" id="IPR059164">
    <property type="entry name" value="HAT_PRP39_C"/>
</dbReference>
<evidence type="ECO:0000313" key="8">
    <source>
        <dbReference type="Proteomes" id="UP000054481"/>
    </source>
</evidence>
<dbReference type="SUPFAM" id="SSF48452">
    <property type="entry name" value="TPR-like"/>
    <property type="match status" value="1"/>
</dbReference>
<sequence>MNDFGQFGSSDEEFANVRKYQAEVEADADNFESWENLIKACEALEGGLSRNSSPQALAAFRDAYDRFLAKFPLFFGYWKKYAELEFNIAGTESAEMVYERGCSSVTHSVDLWTEYCRFKMDTTHDPEVVRGLFERAATFVGIDFMSHPFWDKYIEYEERRDAHDHIFAILARVIGIPLHQFSRYYERFRNMSHTRPLAELVAPDVLSRVQAEVEAESAAAGGAPRPELEVERDVRAKIDAIYYETYLATQTETTKRWAHESALGRQFFHVTELDHAQLNNWRKYLDFEEAEGDYHRIVCLYERCLVACAMYDEFWFRYARWLSAQEGKQEEARHVYIRASFCVPVSRPGIRMQLAYFEESRGQPDVARDIHEAILMKLPDCIEVIISWAHLQRRQMGLDAAIQVLKDHIDAPTVDLYTKAALVAEWALILWKFSGSAEQARAVFVKNSQWYGDSRNFWEKWFEFELEQPSQSGSEGDKAQRVKHAFDELRNKSRLSAAVKRDLANIYLDFLVRRGGKDAMKEFIEIDRKMFGPASVASVSASQEGAGVNGTAGGELDEASKRKAEGRVVFFYEAHQEPDATAQGPADFN</sequence>
<evidence type="ECO:0000313" key="7">
    <source>
        <dbReference type="EMBL" id="KJZ76563.1"/>
    </source>
</evidence>
<evidence type="ECO:0000256" key="4">
    <source>
        <dbReference type="ARBA" id="ARBA00023187"/>
    </source>
</evidence>
<name>A0A0F7ZVG3_9HYPO</name>
<dbReference type="Proteomes" id="UP000054481">
    <property type="component" value="Unassembled WGS sequence"/>
</dbReference>
<accession>A0A0F7ZVG3</accession>
<reference evidence="7 8" key="1">
    <citation type="journal article" date="2014" name="Genome Biol. Evol.">
        <title>Comparative genomics and transcriptomics analyses reveal divergent lifestyle features of nematode endoparasitic fungus Hirsutella minnesotensis.</title>
        <authorList>
            <person name="Lai Y."/>
            <person name="Liu K."/>
            <person name="Zhang X."/>
            <person name="Zhang X."/>
            <person name="Li K."/>
            <person name="Wang N."/>
            <person name="Shu C."/>
            <person name="Wu Y."/>
            <person name="Wang C."/>
            <person name="Bushley K.E."/>
            <person name="Xiang M."/>
            <person name="Liu X."/>
        </authorList>
    </citation>
    <scope>NUCLEOTIDE SEQUENCE [LARGE SCALE GENOMIC DNA]</scope>
    <source>
        <strain evidence="7 8">3608</strain>
    </source>
</reference>
<dbReference type="AlphaFoldDB" id="A0A0F7ZVG3"/>
<comment type="similarity">
    <text evidence="6">Belongs to the PRP39 family.</text>
</comment>
<dbReference type="PANTHER" id="PTHR17204">
    <property type="entry name" value="PRE-MRNA PROCESSING PROTEIN PRP39-RELATED"/>
    <property type="match status" value="1"/>
</dbReference>
<dbReference type="Pfam" id="PF23240">
    <property type="entry name" value="HAT_PRP39_N"/>
    <property type="match status" value="1"/>
</dbReference>
<dbReference type="FunFam" id="1.25.40.10:FF:000064">
    <property type="entry name" value="Putative pre-mrna-processing factor 39"/>
    <property type="match status" value="1"/>
</dbReference>
<evidence type="ECO:0000256" key="3">
    <source>
        <dbReference type="ARBA" id="ARBA00022737"/>
    </source>
</evidence>
<evidence type="ECO:0000256" key="5">
    <source>
        <dbReference type="ARBA" id="ARBA00023242"/>
    </source>
</evidence>
<evidence type="ECO:0000256" key="6">
    <source>
        <dbReference type="ARBA" id="ARBA00038019"/>
    </source>
</evidence>
<gene>
    <name evidence="7" type="ORF">HIM_03899</name>
</gene>
<dbReference type="EMBL" id="KQ030510">
    <property type="protein sequence ID" value="KJZ76563.1"/>
    <property type="molecule type" value="Genomic_DNA"/>
</dbReference>
<dbReference type="GO" id="GO:0000243">
    <property type="term" value="C:commitment complex"/>
    <property type="evidence" value="ECO:0007669"/>
    <property type="project" value="TreeGrafter"/>
</dbReference>
<keyword evidence="4" id="KW-0508">mRNA splicing</keyword>